<sequence length="71" mass="7640">MNSSPKKRDSLGFTVRFVCGAVAGILIGIGFWMPETIAGVLITGLISGVACGLLAAFWGDRFWEMLSSFLR</sequence>
<protein>
    <submittedName>
        <fullName evidence="2">Uncharacterized protein</fullName>
    </submittedName>
</protein>
<dbReference type="OrthoDB" id="582884at2"/>
<name>A0A1E5QF62_9CYAN</name>
<comment type="caution">
    <text evidence="2">The sequence shown here is derived from an EMBL/GenBank/DDBJ whole genome shotgun (WGS) entry which is preliminary data.</text>
</comment>
<dbReference type="EMBL" id="MJGC01000092">
    <property type="protein sequence ID" value="OEJ73312.1"/>
    <property type="molecule type" value="Genomic_DNA"/>
</dbReference>
<reference evidence="2" key="1">
    <citation type="submission" date="2016-09" db="EMBL/GenBank/DDBJ databases">
        <title>Draft genome of thermotolerant cyanobacterium Desertifilum sp. strain IPPAS B-1220.</title>
        <authorList>
            <person name="Sinetova M.A."/>
            <person name="Bolakhan K."/>
            <person name="Zayadan B.K."/>
            <person name="Mironov K.S."/>
            <person name="Ustinova V."/>
            <person name="Kupriyanova E.V."/>
            <person name="Sidorov R.A."/>
            <person name="Skrypnik A.N."/>
            <person name="Gogoleva N.E."/>
            <person name="Gogolev Y.V."/>
            <person name="Los D.A."/>
        </authorList>
    </citation>
    <scope>NUCLEOTIDE SEQUENCE [LARGE SCALE GENOMIC DNA]</scope>
    <source>
        <strain evidence="2">IPPAS B-1220</strain>
    </source>
</reference>
<dbReference type="AlphaFoldDB" id="A0A1E5QF62"/>
<evidence type="ECO:0000313" key="2">
    <source>
        <dbReference type="EMBL" id="OEJ73312.1"/>
    </source>
</evidence>
<keyword evidence="1" id="KW-1133">Transmembrane helix</keyword>
<evidence type="ECO:0000256" key="1">
    <source>
        <dbReference type="SAM" id="Phobius"/>
    </source>
</evidence>
<gene>
    <name evidence="2" type="ORF">BH720_20465</name>
</gene>
<dbReference type="RefSeq" id="WP_069969075.1">
    <property type="nucleotide sequence ID" value="NZ_CM124774.1"/>
</dbReference>
<dbReference type="STRING" id="1781255.BH720_20465"/>
<keyword evidence="1" id="KW-0472">Membrane</keyword>
<feature type="transmembrane region" description="Helical" evidence="1">
    <location>
        <begin position="37"/>
        <end position="58"/>
    </location>
</feature>
<accession>A0A1E5QF62</accession>
<feature type="transmembrane region" description="Helical" evidence="1">
    <location>
        <begin position="12"/>
        <end position="31"/>
    </location>
</feature>
<keyword evidence="1" id="KW-0812">Transmembrane</keyword>
<proteinExistence type="predicted"/>
<organism evidence="2">
    <name type="scientific">Desertifilum tharense IPPAS B-1220</name>
    <dbReference type="NCBI Taxonomy" id="1781255"/>
    <lineage>
        <taxon>Bacteria</taxon>
        <taxon>Bacillati</taxon>
        <taxon>Cyanobacteriota</taxon>
        <taxon>Cyanophyceae</taxon>
        <taxon>Desertifilales</taxon>
        <taxon>Desertifilaceae</taxon>
        <taxon>Desertifilum</taxon>
    </lineage>
</organism>